<dbReference type="InterPro" id="IPR002818">
    <property type="entry name" value="DJ-1/PfpI"/>
</dbReference>
<gene>
    <name evidence="5" type="primary">hchA</name>
    <name evidence="5" type="ORF">KBTEX_02142</name>
</gene>
<dbReference type="GO" id="GO:0016829">
    <property type="term" value="F:lyase activity"/>
    <property type="evidence" value="ECO:0007669"/>
    <property type="project" value="UniProtKB-KW"/>
</dbReference>
<comment type="similarity">
    <text evidence="3">Belongs to the peptidase C56 family. HSP31-like subfamily.</text>
</comment>
<feature type="domain" description="DJ-1/PfpI" evidence="4">
    <location>
        <begin position="30"/>
        <end position="226"/>
    </location>
</feature>
<accession>A0A5B8RAV8</accession>
<reference evidence="5" key="1">
    <citation type="submission" date="2019-06" db="EMBL/GenBank/DDBJ databases">
        <authorList>
            <person name="Murdoch R.W."/>
            <person name="Fathepure B."/>
        </authorList>
    </citation>
    <scope>NUCLEOTIDE SEQUENCE</scope>
</reference>
<dbReference type="GO" id="GO:0016787">
    <property type="term" value="F:hydrolase activity"/>
    <property type="evidence" value="ECO:0007669"/>
    <property type="project" value="UniProtKB-KW"/>
</dbReference>
<dbReference type="EMBL" id="MN079111">
    <property type="protein sequence ID" value="QEA05816.1"/>
    <property type="molecule type" value="Genomic_DNA"/>
</dbReference>
<dbReference type="SUPFAM" id="SSF52317">
    <property type="entry name" value="Class I glutamine amidotransferase-like"/>
    <property type="match status" value="1"/>
</dbReference>
<evidence type="ECO:0000256" key="2">
    <source>
        <dbReference type="ARBA" id="ARBA00023239"/>
    </source>
</evidence>
<dbReference type="Pfam" id="PF01965">
    <property type="entry name" value="DJ-1_PfpI"/>
    <property type="match status" value="1"/>
</dbReference>
<evidence type="ECO:0000313" key="5">
    <source>
        <dbReference type="EMBL" id="QEA05816.1"/>
    </source>
</evidence>
<keyword evidence="1" id="KW-0346">Stress response</keyword>
<organism evidence="5">
    <name type="scientific">uncultured organism</name>
    <dbReference type="NCBI Taxonomy" id="155900"/>
    <lineage>
        <taxon>unclassified sequences</taxon>
        <taxon>environmental samples</taxon>
    </lineage>
</organism>
<dbReference type="InterPro" id="IPR029062">
    <property type="entry name" value="Class_I_gatase-like"/>
</dbReference>
<evidence type="ECO:0000259" key="4">
    <source>
        <dbReference type="Pfam" id="PF01965"/>
    </source>
</evidence>
<dbReference type="InterPro" id="IPR050325">
    <property type="entry name" value="Prot/Nucl_acid_deglycase"/>
</dbReference>
<dbReference type="PANTHER" id="PTHR48094:SF11">
    <property type="entry name" value="GLUTATHIONE-INDEPENDENT GLYOXALASE HSP31-RELATED"/>
    <property type="match status" value="1"/>
</dbReference>
<evidence type="ECO:0000256" key="1">
    <source>
        <dbReference type="ARBA" id="ARBA00023016"/>
    </source>
</evidence>
<sequence>MSDASRRILFVLTGNDRLGDTGESTGVFLAEAAHPYDVVTKAGFEVDFASPTGGPVHFDPRSTGDRDPVSDAFYSDETIQGRLQNTLDARELRAEDYAAVFFVGGHGTMWDFPDSEALQRLTAGIYEGGGAVGAVCHGPSALVNVRLSDGSHLVAGREVAGFTTEEEQAVRLDGVVPFLLDQRLTERGARHTKAEKPFTAHVVRDGRLITGQNPPSSKGTAEALVEVLK</sequence>
<keyword evidence="5" id="KW-0378">Hydrolase</keyword>
<keyword evidence="2" id="KW-0456">Lyase</keyword>
<dbReference type="Gene3D" id="3.40.50.880">
    <property type="match status" value="1"/>
</dbReference>
<dbReference type="EC" id="3.1.2.-" evidence="5"/>
<name>A0A5B8RAV8_9ZZZZ</name>
<dbReference type="CDD" id="cd03141">
    <property type="entry name" value="GATase1_Hsp31_like"/>
    <property type="match status" value="1"/>
</dbReference>
<dbReference type="AlphaFoldDB" id="A0A5B8RAV8"/>
<protein>
    <submittedName>
        <fullName evidence="5">Protein/nucleic acid deglycase HchA</fullName>
        <ecNumber evidence="5">3.1.2.-</ecNumber>
    </submittedName>
</protein>
<dbReference type="PANTHER" id="PTHR48094">
    <property type="entry name" value="PROTEIN/NUCLEIC ACID DEGLYCASE DJ-1-RELATED"/>
    <property type="match status" value="1"/>
</dbReference>
<proteinExistence type="inferred from homology"/>
<evidence type="ECO:0000256" key="3">
    <source>
        <dbReference type="ARBA" id="ARBA00038493"/>
    </source>
</evidence>